<feature type="domain" description="Response regulatory" evidence="10">
    <location>
        <begin position="399"/>
        <end position="515"/>
    </location>
</feature>
<dbReference type="PANTHER" id="PTHR43547:SF2">
    <property type="entry name" value="HYBRID SIGNAL TRANSDUCTION HISTIDINE KINASE C"/>
    <property type="match status" value="1"/>
</dbReference>
<dbReference type="Gene3D" id="3.30.450.20">
    <property type="entry name" value="PAS domain"/>
    <property type="match status" value="1"/>
</dbReference>
<evidence type="ECO:0000256" key="4">
    <source>
        <dbReference type="ARBA" id="ARBA00022553"/>
    </source>
</evidence>
<feature type="domain" description="Histidine kinase" evidence="9">
    <location>
        <begin position="160"/>
        <end position="378"/>
    </location>
</feature>
<keyword evidence="5" id="KW-0808">Transferase</keyword>
<dbReference type="Gene3D" id="3.30.565.10">
    <property type="entry name" value="Histidine kinase-like ATPase, C-terminal domain"/>
    <property type="match status" value="1"/>
</dbReference>
<keyword evidence="6" id="KW-0418">Kinase</keyword>
<dbReference type="SUPFAM" id="SSF55785">
    <property type="entry name" value="PYP-like sensor domain (PAS domain)"/>
    <property type="match status" value="1"/>
</dbReference>
<dbReference type="FunFam" id="3.30.565.10:FF:000006">
    <property type="entry name" value="Sensor histidine kinase WalK"/>
    <property type="match status" value="1"/>
</dbReference>
<dbReference type="GO" id="GO:0000155">
    <property type="term" value="F:phosphorelay sensor kinase activity"/>
    <property type="evidence" value="ECO:0007669"/>
    <property type="project" value="InterPro"/>
</dbReference>
<dbReference type="InterPro" id="IPR036097">
    <property type="entry name" value="HisK_dim/P_sf"/>
</dbReference>
<evidence type="ECO:0000256" key="1">
    <source>
        <dbReference type="ARBA" id="ARBA00000085"/>
    </source>
</evidence>
<evidence type="ECO:0000256" key="7">
    <source>
        <dbReference type="PROSITE-ProRule" id="PRU00169"/>
    </source>
</evidence>
<name>A0A6I1I0J1_9BURK</name>
<dbReference type="InterPro" id="IPR003594">
    <property type="entry name" value="HATPase_dom"/>
</dbReference>
<dbReference type="SUPFAM" id="SSF55874">
    <property type="entry name" value="ATPase domain of HSP90 chaperone/DNA topoisomerase II/histidine kinase"/>
    <property type="match status" value="1"/>
</dbReference>
<dbReference type="NCBIfam" id="TIGR00229">
    <property type="entry name" value="sensory_box"/>
    <property type="match status" value="1"/>
</dbReference>
<dbReference type="InterPro" id="IPR005467">
    <property type="entry name" value="His_kinase_dom"/>
</dbReference>
<evidence type="ECO:0000313" key="11">
    <source>
        <dbReference type="EMBL" id="KAB8064453.1"/>
    </source>
</evidence>
<dbReference type="InterPro" id="IPR004358">
    <property type="entry name" value="Sig_transdc_His_kin-like_C"/>
</dbReference>
<dbReference type="SUPFAM" id="SSF52172">
    <property type="entry name" value="CheY-like"/>
    <property type="match status" value="1"/>
</dbReference>
<evidence type="ECO:0000259" key="10">
    <source>
        <dbReference type="PROSITE" id="PS50110"/>
    </source>
</evidence>
<dbReference type="Gene3D" id="3.40.50.2300">
    <property type="match status" value="1"/>
</dbReference>
<dbReference type="InterPro" id="IPR000014">
    <property type="entry name" value="PAS"/>
</dbReference>
<organism evidence="11 12">
    <name type="scientific">Janthinobacterium violaceinigrum</name>
    <dbReference type="NCBI Taxonomy" id="2654252"/>
    <lineage>
        <taxon>Bacteria</taxon>
        <taxon>Pseudomonadati</taxon>
        <taxon>Pseudomonadota</taxon>
        <taxon>Betaproteobacteria</taxon>
        <taxon>Burkholderiales</taxon>
        <taxon>Oxalobacteraceae</taxon>
        <taxon>Janthinobacterium</taxon>
    </lineage>
</organism>
<comment type="subcellular location">
    <subcellularLocation>
        <location evidence="2">Cell inner membrane</location>
        <topology evidence="2">Multi-pass membrane protein</topology>
    </subcellularLocation>
</comment>
<evidence type="ECO:0000256" key="3">
    <source>
        <dbReference type="ARBA" id="ARBA00012438"/>
    </source>
</evidence>
<feature type="coiled-coil region" evidence="8">
    <location>
        <begin position="126"/>
        <end position="153"/>
    </location>
</feature>
<dbReference type="InterPro" id="IPR001789">
    <property type="entry name" value="Sig_transdc_resp-reg_receiver"/>
</dbReference>
<dbReference type="EMBL" id="WFLI01000013">
    <property type="protein sequence ID" value="KAB8064453.1"/>
    <property type="molecule type" value="Genomic_DNA"/>
</dbReference>
<dbReference type="SMART" id="SM00388">
    <property type="entry name" value="HisKA"/>
    <property type="match status" value="1"/>
</dbReference>
<proteinExistence type="predicted"/>
<accession>A0A6I1I0J1</accession>
<comment type="catalytic activity">
    <reaction evidence="1">
        <text>ATP + protein L-histidine = ADP + protein N-phospho-L-histidine.</text>
        <dbReference type="EC" id="2.7.13.3"/>
    </reaction>
</comment>
<evidence type="ECO:0000313" key="12">
    <source>
        <dbReference type="Proteomes" id="UP000468717"/>
    </source>
</evidence>
<dbReference type="RefSeq" id="WP_152282995.1">
    <property type="nucleotide sequence ID" value="NZ_WFLI01000013.1"/>
</dbReference>
<dbReference type="PROSITE" id="PS50109">
    <property type="entry name" value="HIS_KIN"/>
    <property type="match status" value="1"/>
</dbReference>
<dbReference type="SUPFAM" id="SSF47384">
    <property type="entry name" value="Homodimeric domain of signal transducing histidine kinase"/>
    <property type="match status" value="1"/>
</dbReference>
<dbReference type="AlphaFoldDB" id="A0A6I1I0J1"/>
<dbReference type="InterPro" id="IPR011006">
    <property type="entry name" value="CheY-like_superfamily"/>
</dbReference>
<dbReference type="PRINTS" id="PR00344">
    <property type="entry name" value="BCTRLSENSOR"/>
</dbReference>
<dbReference type="InterPro" id="IPR003661">
    <property type="entry name" value="HisK_dim/P_dom"/>
</dbReference>
<sequence length="518" mass="56029">MRDTMPSLPSLPDADTLFQHAACGLLLCTADGTIVQANATFCGWLGYGAGEILGKKKLQDLLTIGGRVFHQTHWLPLMQVQGSVSEILLDMRQRQGQAVPMLLNAVRRVHEGVRYDEVAVFIASDRRKYEQQLQLARKEAGVLNEQLAAADRRKDEFLATLAHELRNPLAPMRNVLEVLRLAQLDDPQLCWARDVLGRQVGHMTHLVDDLTEVSRITRGRLELRRASVELAPVVEAALHSVAELAAQSGHSVHVEQWPQPIWLDADATRLAQMIANLLTNAVKYTPANGVIGLEVACAAGEVLISVRDSGIGIAPEHLDKVFDLFSQLEPALSRAQGGLGIGLSLVRGLAELHGGSISAHSDGVGQGSTFELRLPLPAVPLEAPAPPNRRLLAGTREGTVLVIDDSADAAESLALALDILGYEVRTAYDGAAGMAAAQTFMPQVILLDIGLPHMNGYDVARLLRSEPCGQHAILVAVTGWGQDKDRKMASDAGFDLHLTKPVDFYELDAVLQKMLQAG</sequence>
<dbReference type="InterPro" id="IPR035965">
    <property type="entry name" value="PAS-like_dom_sf"/>
</dbReference>
<reference evidence="11 12" key="1">
    <citation type="submission" date="2019-10" db="EMBL/GenBank/DDBJ databases">
        <title>Three novel species isolated from a subtropical stream in China.</title>
        <authorList>
            <person name="Lu H."/>
        </authorList>
    </citation>
    <scope>NUCLEOTIDE SEQUENCE [LARGE SCALE GENOMIC DNA]</scope>
    <source>
        <strain evidence="11 12">FT13W</strain>
    </source>
</reference>
<dbReference type="EC" id="2.7.13.3" evidence="3"/>
<comment type="caution">
    <text evidence="11">The sequence shown here is derived from an EMBL/GenBank/DDBJ whole genome shotgun (WGS) entry which is preliminary data.</text>
</comment>
<keyword evidence="12" id="KW-1185">Reference proteome</keyword>
<evidence type="ECO:0000256" key="6">
    <source>
        <dbReference type="ARBA" id="ARBA00022777"/>
    </source>
</evidence>
<dbReference type="CDD" id="cd17580">
    <property type="entry name" value="REC_2_DhkD-like"/>
    <property type="match status" value="1"/>
</dbReference>
<dbReference type="Pfam" id="PF13426">
    <property type="entry name" value="PAS_9"/>
    <property type="match status" value="1"/>
</dbReference>
<dbReference type="CDD" id="cd00082">
    <property type="entry name" value="HisKA"/>
    <property type="match status" value="1"/>
</dbReference>
<dbReference type="GO" id="GO:0005886">
    <property type="term" value="C:plasma membrane"/>
    <property type="evidence" value="ECO:0007669"/>
    <property type="project" value="UniProtKB-SubCell"/>
</dbReference>
<keyword evidence="4 7" id="KW-0597">Phosphoprotein</keyword>
<evidence type="ECO:0000256" key="2">
    <source>
        <dbReference type="ARBA" id="ARBA00004429"/>
    </source>
</evidence>
<feature type="modified residue" description="4-aspartylphosphate" evidence="7">
    <location>
        <position position="448"/>
    </location>
</feature>
<dbReference type="SMART" id="SM00448">
    <property type="entry name" value="REC"/>
    <property type="match status" value="1"/>
</dbReference>
<dbReference type="SMART" id="SM00091">
    <property type="entry name" value="PAS"/>
    <property type="match status" value="1"/>
</dbReference>
<keyword evidence="8" id="KW-0175">Coiled coil</keyword>
<dbReference type="Gene3D" id="1.10.287.130">
    <property type="match status" value="1"/>
</dbReference>
<dbReference type="CDD" id="cd00130">
    <property type="entry name" value="PAS"/>
    <property type="match status" value="1"/>
</dbReference>
<evidence type="ECO:0000256" key="8">
    <source>
        <dbReference type="SAM" id="Coils"/>
    </source>
</evidence>
<dbReference type="Pfam" id="PF02518">
    <property type="entry name" value="HATPase_c"/>
    <property type="match status" value="1"/>
</dbReference>
<dbReference type="InterPro" id="IPR036890">
    <property type="entry name" value="HATPase_C_sf"/>
</dbReference>
<dbReference type="Proteomes" id="UP000468717">
    <property type="component" value="Unassembled WGS sequence"/>
</dbReference>
<dbReference type="Pfam" id="PF00512">
    <property type="entry name" value="HisKA"/>
    <property type="match status" value="1"/>
</dbReference>
<protein>
    <recommendedName>
        <fullName evidence="3">histidine kinase</fullName>
        <ecNumber evidence="3">2.7.13.3</ecNumber>
    </recommendedName>
</protein>
<dbReference type="PROSITE" id="PS50110">
    <property type="entry name" value="RESPONSE_REGULATORY"/>
    <property type="match status" value="1"/>
</dbReference>
<dbReference type="SMART" id="SM00387">
    <property type="entry name" value="HATPase_c"/>
    <property type="match status" value="1"/>
</dbReference>
<evidence type="ECO:0000259" key="9">
    <source>
        <dbReference type="PROSITE" id="PS50109"/>
    </source>
</evidence>
<evidence type="ECO:0000256" key="5">
    <source>
        <dbReference type="ARBA" id="ARBA00022679"/>
    </source>
</evidence>
<dbReference type="PANTHER" id="PTHR43547">
    <property type="entry name" value="TWO-COMPONENT HISTIDINE KINASE"/>
    <property type="match status" value="1"/>
</dbReference>
<dbReference type="Pfam" id="PF00072">
    <property type="entry name" value="Response_reg"/>
    <property type="match status" value="1"/>
</dbReference>
<gene>
    <name evidence="11" type="ORF">GCN75_13625</name>
</gene>